<dbReference type="EMBL" id="AMQN01017486">
    <property type="status" value="NOT_ANNOTATED_CDS"/>
    <property type="molecule type" value="Genomic_DNA"/>
</dbReference>
<evidence type="ECO:0000313" key="3">
    <source>
        <dbReference type="EnsemblMetazoa" id="CapteP218971"/>
    </source>
</evidence>
<keyword evidence="2" id="KW-1133">Transmembrane helix</keyword>
<evidence type="ECO:0000313" key="4">
    <source>
        <dbReference type="Proteomes" id="UP000014760"/>
    </source>
</evidence>
<proteinExistence type="inferred from homology"/>
<dbReference type="InterPro" id="IPR002209">
    <property type="entry name" value="Fibroblast_GF_fam"/>
</dbReference>
<name>X2AP22_CAPTE</name>
<reference evidence="4" key="1">
    <citation type="submission" date="2012-12" db="EMBL/GenBank/DDBJ databases">
        <authorList>
            <person name="Hellsten U."/>
            <person name="Grimwood J."/>
            <person name="Chapman J.A."/>
            <person name="Shapiro H."/>
            <person name="Aerts A."/>
            <person name="Otillar R.P."/>
            <person name="Terry A.Y."/>
            <person name="Boore J.L."/>
            <person name="Simakov O."/>
            <person name="Marletaz F."/>
            <person name="Cho S.-J."/>
            <person name="Edsinger-Gonzales E."/>
            <person name="Havlak P."/>
            <person name="Kuo D.-H."/>
            <person name="Larsson T."/>
            <person name="Lv J."/>
            <person name="Arendt D."/>
            <person name="Savage R."/>
            <person name="Osoegawa K."/>
            <person name="de Jong P."/>
            <person name="Lindberg D.R."/>
            <person name="Seaver E.C."/>
            <person name="Weisblat D.A."/>
            <person name="Putnam N.H."/>
            <person name="Grigoriev I.V."/>
            <person name="Rokhsar D.S."/>
        </authorList>
    </citation>
    <scope>NUCLEOTIDE SEQUENCE</scope>
    <source>
        <strain evidence="4">I ESC-2004</strain>
    </source>
</reference>
<keyword evidence="2" id="KW-0472">Membrane</keyword>
<dbReference type="AlphaFoldDB" id="X2AP22"/>
<sequence>MGADGQARCSPSVKPVVSVLFLFLIVILLQCKPIQSRNLPSVDLEEHARRDQRNPDHHVLKITRMYHLFNQCAKKYVQITDRNKVDARGRSDSPWATLLVRSVTFESTVQIQSNETKMFLCFNKKGRLTVRRVNLRVFTVLTTGSRHQHHQSIYRTLQRTAPKTLLKLAVLDLQTPVFIVYLLFLGGKNKLHRRLQKRRDAQSNIISHAGPTTFCLNPRIGVNDLLSVDVIVHFVIDQKEPLLSNLLSTIMTRVWYFFHTSKDSYIERKASNRLTIIPPNKILTGALGGVTLIASIKSTQHSDSPFLPRASNSATLLHSKISHLTIYHFMKLNFEIHHHGNSRKCQFKEVLHNAYREFHSVYNKSWMLGFKKSGSSLGGQVAMATVRPSLCIYLTKAGIIRVIFDEKSEVKAQT</sequence>
<dbReference type="EnsemblMetazoa" id="CapteT218971">
    <property type="protein sequence ID" value="CapteP218971"/>
    <property type="gene ID" value="CapteG218971"/>
</dbReference>
<dbReference type="InterPro" id="IPR008996">
    <property type="entry name" value="IL1/FGF"/>
</dbReference>
<organism evidence="3 4">
    <name type="scientific">Capitella teleta</name>
    <name type="common">Polychaete worm</name>
    <dbReference type="NCBI Taxonomy" id="283909"/>
    <lineage>
        <taxon>Eukaryota</taxon>
        <taxon>Metazoa</taxon>
        <taxon>Spiralia</taxon>
        <taxon>Lophotrochozoa</taxon>
        <taxon>Annelida</taxon>
        <taxon>Polychaeta</taxon>
        <taxon>Sedentaria</taxon>
        <taxon>Scolecida</taxon>
        <taxon>Capitellidae</taxon>
        <taxon>Capitella</taxon>
    </lineage>
</organism>
<feature type="transmembrane region" description="Helical" evidence="2">
    <location>
        <begin position="165"/>
        <end position="184"/>
    </location>
</feature>
<feature type="transmembrane region" description="Helical" evidence="2">
    <location>
        <begin position="12"/>
        <end position="29"/>
    </location>
</feature>
<dbReference type="Gene3D" id="2.80.10.50">
    <property type="match status" value="2"/>
</dbReference>
<protein>
    <submittedName>
        <fullName evidence="3">Uncharacterized protein</fullName>
    </submittedName>
</protein>
<dbReference type="SUPFAM" id="SSF50353">
    <property type="entry name" value="Cytokine"/>
    <property type="match status" value="2"/>
</dbReference>
<dbReference type="HOGENOM" id="CLU_664387_0_0_1"/>
<dbReference type="CDD" id="cd23307">
    <property type="entry name" value="beta-trefoil_FGF8-like"/>
    <property type="match status" value="1"/>
</dbReference>
<reference evidence="3" key="3">
    <citation type="submission" date="2015-06" db="UniProtKB">
        <authorList>
            <consortium name="EnsemblMetazoa"/>
        </authorList>
    </citation>
    <scope>IDENTIFICATION</scope>
</reference>
<dbReference type="PANTHER" id="PTHR11486">
    <property type="entry name" value="FIBROBLAST GROWTH FACTOR"/>
    <property type="match status" value="1"/>
</dbReference>
<reference evidence="4" key="2">
    <citation type="journal article" date="2013" name="Nature">
        <title>Insights into bilaterian evolution from three spiralian genomes.</title>
        <authorList>
            <person name="Simakov O."/>
            <person name="Marletaz F."/>
            <person name="Cho S.J."/>
            <person name="Edsinger-Gonzales E."/>
            <person name="Havlak P."/>
            <person name="Hellsten U."/>
            <person name="Kuo D.H."/>
            <person name="Larsson T."/>
            <person name="Lv J."/>
            <person name="Arendt D."/>
            <person name="Savage R."/>
            <person name="Osoegawa K."/>
            <person name="de Jong P."/>
            <person name="Grimwood J."/>
            <person name="Chapman J.A."/>
            <person name="Shapiro H."/>
            <person name="Aerts A."/>
            <person name="Otillar R.P."/>
            <person name="Terry A.Y."/>
            <person name="Boore J.L."/>
            <person name="Grigoriev I.V."/>
            <person name="Lindberg D.R."/>
            <person name="Seaver E.C."/>
            <person name="Weisblat D.A."/>
            <person name="Putnam N.H."/>
            <person name="Rokhsar D.S."/>
        </authorList>
    </citation>
    <scope>NUCLEOTIDE SEQUENCE</scope>
    <source>
        <strain evidence="4">I ESC-2004</strain>
    </source>
</reference>
<dbReference type="GO" id="GO:0008083">
    <property type="term" value="F:growth factor activity"/>
    <property type="evidence" value="ECO:0007669"/>
    <property type="project" value="InterPro"/>
</dbReference>
<keyword evidence="4" id="KW-1185">Reference proteome</keyword>
<comment type="similarity">
    <text evidence="1">Belongs to the heparin-binding growth factors family.</text>
</comment>
<keyword evidence="2" id="KW-0812">Transmembrane</keyword>
<evidence type="ECO:0000256" key="1">
    <source>
        <dbReference type="ARBA" id="ARBA00007936"/>
    </source>
</evidence>
<accession>X2AP22</accession>
<dbReference type="Proteomes" id="UP000014760">
    <property type="component" value="Unassembled WGS sequence"/>
</dbReference>
<evidence type="ECO:0000256" key="2">
    <source>
        <dbReference type="SAM" id="Phobius"/>
    </source>
</evidence>
<dbReference type="Pfam" id="PF00167">
    <property type="entry name" value="FGF"/>
    <property type="match status" value="1"/>
</dbReference>